<evidence type="ECO:0000313" key="1">
    <source>
        <dbReference type="EMBL" id="SMP37166.1"/>
    </source>
</evidence>
<dbReference type="Pfam" id="PF04464">
    <property type="entry name" value="Glyphos_transf"/>
    <property type="match status" value="1"/>
</dbReference>
<evidence type="ECO:0000313" key="2">
    <source>
        <dbReference type="Proteomes" id="UP001157914"/>
    </source>
</evidence>
<reference evidence="1 2" key="1">
    <citation type="submission" date="2017-05" db="EMBL/GenBank/DDBJ databases">
        <authorList>
            <person name="Varghese N."/>
            <person name="Submissions S."/>
        </authorList>
    </citation>
    <scope>NUCLEOTIDE SEQUENCE [LARGE SCALE GENOMIC DNA]</scope>
    <source>
        <strain evidence="1 2">DSM 15949</strain>
    </source>
</reference>
<comment type="caution">
    <text evidence="1">The sequence shown here is derived from an EMBL/GenBank/DDBJ whole genome shotgun (WGS) entry which is preliminary data.</text>
</comment>
<proteinExistence type="predicted"/>
<organism evidence="1 2">
    <name type="scientific">Roseibium denhamense</name>
    <dbReference type="NCBI Taxonomy" id="76305"/>
    <lineage>
        <taxon>Bacteria</taxon>
        <taxon>Pseudomonadati</taxon>
        <taxon>Pseudomonadota</taxon>
        <taxon>Alphaproteobacteria</taxon>
        <taxon>Hyphomicrobiales</taxon>
        <taxon>Stappiaceae</taxon>
        <taxon>Roseibium</taxon>
    </lineage>
</organism>
<dbReference type="InterPro" id="IPR043148">
    <property type="entry name" value="TagF_C"/>
</dbReference>
<dbReference type="EMBL" id="FXTT01000009">
    <property type="protein sequence ID" value="SMP37166.1"/>
    <property type="molecule type" value="Genomic_DNA"/>
</dbReference>
<keyword evidence="2" id="KW-1185">Reference proteome</keyword>
<sequence length="882" mass="100075">MLDKFLIFLEAAERTKARFILKTALRYGGVKVASFVFVRYPFIRRTTARTIWFQKLVAEKAGRASAAQLAINYLSNRPRSQLYLPLLNGEGSIYVDHHLININFDRLIYGTRNRGDAFQALCFSLIQLGEVELALKATNWFKRNADNRVISKVERGLRAIVPRPLSYGSFESKNVPIQDSLLFNECNHRLVIIDGDVPPTAIYNIARGAKKLTLIKYGDLYGKFDIDAIRALISDEIEINVEHARSRAGRFERRYHDLHLETYDCAKSVISTFIENSSRLNRVINLDQETEQSLVLQISDNLFYKALRLNAIFTAVEDKSFDSVVVSFGSSFELYRALYSRAEMINDRRIVCGCWSSNVSIRSKFEGRIANIHHLAVKERLHWHTYQNWEEPSIPDTNLLLPVSRYLSDVSTGISYRSSRKGKAEKRLAFVVSANSAYLRGAVEVALQLQKAYSVDIIWTHGSRSKLSNEIEKQSTSLLSIAKDENEPWGHLATPPDVIDHNVLKAPAEIGNDFKRYFLGVIKSKIEDMYADADIDHVVKTALDCELSNTLSFDVLRNLVRRCAADKLLRAEQYDALILCPPREPRNALFTGSARQMKIPSISLETHCLNAAYCRYGSISSDFAIVSTEYFRREYEENFGICADRAFAVGSPRLHRPKNYASNEARKRARGKINAELSFGDAPTVLLPTQPLPRKIQKELFKTLVKTIREVGQDIKLIVKIHPEENESDASIYREIIQSEGASGICKLVDYDIKDLIAYSNVVAAYYSVTALEAAILDRSVLIIGRQSLDYPMPYDKILGVPFCSSEAQLKIALMKSIDIWHHDQPNTIEFRNKNTQLYNGRFYDNLIDTIENSVIGNASLRPASDLPKTPFVSAEFTEFFV</sequence>
<dbReference type="InterPro" id="IPR007554">
    <property type="entry name" value="Glycerophosphate_synth"/>
</dbReference>
<dbReference type="RefSeq" id="WP_283404697.1">
    <property type="nucleotide sequence ID" value="NZ_BAAAEA010000006.1"/>
</dbReference>
<accession>A0ABY1PM44</accession>
<dbReference type="SUPFAM" id="SSF53756">
    <property type="entry name" value="UDP-Glycosyltransferase/glycogen phosphorylase"/>
    <property type="match status" value="1"/>
</dbReference>
<gene>
    <name evidence="1" type="ORF">SAMN06265374_4518</name>
</gene>
<dbReference type="Proteomes" id="UP001157914">
    <property type="component" value="Unassembled WGS sequence"/>
</dbReference>
<name>A0ABY1PM44_9HYPH</name>
<dbReference type="Gene3D" id="3.40.50.12580">
    <property type="match status" value="1"/>
</dbReference>
<protein>
    <submittedName>
        <fullName evidence="1">CDP-Glycerol:Poly(Glycerophosphate) glycerophosphotransferase</fullName>
    </submittedName>
</protein>